<dbReference type="EMBL" id="FMJE01000005">
    <property type="protein sequence ID" value="SCM82471.1"/>
    <property type="molecule type" value="Genomic_DNA"/>
</dbReference>
<name>A0A212LY61_9FIRM</name>
<gene>
    <name evidence="1" type="ORF">KL86SPO_50242</name>
</gene>
<dbReference type="AlphaFoldDB" id="A0A212LY61"/>
<reference evidence="1" key="1">
    <citation type="submission" date="2016-08" db="EMBL/GenBank/DDBJ databases">
        <authorList>
            <person name="Seilhamer J.J."/>
        </authorList>
    </citation>
    <scope>NUCLEOTIDE SEQUENCE</scope>
    <source>
        <strain evidence="1">86</strain>
    </source>
</reference>
<organism evidence="1">
    <name type="scientific">uncultured Sporomusa sp</name>
    <dbReference type="NCBI Taxonomy" id="307249"/>
    <lineage>
        <taxon>Bacteria</taxon>
        <taxon>Bacillati</taxon>
        <taxon>Bacillota</taxon>
        <taxon>Negativicutes</taxon>
        <taxon>Selenomonadales</taxon>
        <taxon>Sporomusaceae</taxon>
        <taxon>Sporomusa</taxon>
        <taxon>environmental samples</taxon>
    </lineage>
</organism>
<proteinExistence type="predicted"/>
<evidence type="ECO:0000313" key="1">
    <source>
        <dbReference type="EMBL" id="SCM82471.1"/>
    </source>
</evidence>
<sequence length="44" mass="4938">MFHRKKHKSLMDMDIGLTSVLKAVAVGTVIYQAAKFMINELADD</sequence>
<protein>
    <submittedName>
        <fullName evidence="1">Uncharacterized protein</fullName>
    </submittedName>
</protein>
<accession>A0A212LY61</accession>
<dbReference type="RefSeq" id="WP_255430466.1">
    <property type="nucleotide sequence ID" value="NZ_LT608335.1"/>
</dbReference>